<dbReference type="PANTHER" id="PTHR11195">
    <property type="entry name" value="DESTABILASE-RELATED"/>
    <property type="match status" value="1"/>
</dbReference>
<dbReference type="KEGG" id="tut:107366550"/>
<dbReference type="OrthoDB" id="6337871at2759"/>
<proteinExistence type="predicted"/>
<keyword evidence="10" id="KW-1133">Transmembrane helix</keyword>
<sequence length="176" mass="20151">MFPSCFNLSQLRSTMIKQQSTFFIHAIIAMIFWFHVSIGDPHALDDDCLKCICSASSECDDQVRCHTEGQDDYFCGPFQVSRNYWFEAGSPGYDASNPMDFENCVNNIYCAIQTVNQYLKIKQKDCDADGIITCQDYALLHKFGPANCTDEKMYSNSSFWHKFDSCFSFTNGTKQF</sequence>
<dbReference type="CDD" id="cd16890">
    <property type="entry name" value="lyz_i"/>
    <property type="match status" value="1"/>
</dbReference>
<evidence type="ECO:0000256" key="8">
    <source>
        <dbReference type="ARBA" id="ARBA00023295"/>
    </source>
</evidence>
<keyword evidence="8" id="KW-0326">Glycosidase</keyword>
<evidence type="ECO:0000256" key="4">
    <source>
        <dbReference type="ARBA" id="ARBA00022638"/>
    </source>
</evidence>
<dbReference type="InterPro" id="IPR023346">
    <property type="entry name" value="Lysozyme-like_dom_sf"/>
</dbReference>
<feature type="transmembrane region" description="Helical" evidence="10">
    <location>
        <begin position="21"/>
        <end position="38"/>
    </location>
</feature>
<dbReference type="PROSITE" id="PS51909">
    <property type="entry name" value="LYSOZYME_I"/>
    <property type="match status" value="1"/>
</dbReference>
<reference evidence="11" key="2">
    <citation type="submission" date="2015-06" db="UniProtKB">
        <authorList>
            <consortium name="EnsemblMetazoa"/>
        </authorList>
    </citation>
    <scope>IDENTIFICATION</scope>
</reference>
<gene>
    <name evidence="11" type="primary">107366550</name>
</gene>
<dbReference type="EnsemblMetazoa" id="tetur01g16020.1">
    <property type="protein sequence ID" value="tetur01g16020.1"/>
    <property type="gene ID" value="tetur01g16020"/>
</dbReference>
<evidence type="ECO:0000256" key="6">
    <source>
        <dbReference type="ARBA" id="ARBA00023022"/>
    </source>
</evidence>
<dbReference type="GO" id="GO:0031640">
    <property type="term" value="P:killing of cells of another organism"/>
    <property type="evidence" value="ECO:0007669"/>
    <property type="project" value="UniProtKB-KW"/>
</dbReference>
<feature type="disulfide bond" evidence="9">
    <location>
        <begin position="53"/>
        <end position="59"/>
    </location>
</feature>
<keyword evidence="10" id="KW-0472">Membrane</keyword>
<evidence type="ECO:0000256" key="5">
    <source>
        <dbReference type="ARBA" id="ARBA00022801"/>
    </source>
</evidence>
<reference evidence="12" key="1">
    <citation type="submission" date="2011-08" db="EMBL/GenBank/DDBJ databases">
        <authorList>
            <person name="Rombauts S."/>
        </authorList>
    </citation>
    <scope>NUCLEOTIDE SEQUENCE</scope>
    <source>
        <strain evidence="12">London</strain>
    </source>
</reference>
<dbReference type="OMA" id="NCICYAS"/>
<dbReference type="Pfam" id="PF05497">
    <property type="entry name" value="Destabilase"/>
    <property type="match status" value="1"/>
</dbReference>
<accession>T1JTZ8</accession>
<evidence type="ECO:0000313" key="11">
    <source>
        <dbReference type="EnsemblMetazoa" id="tetur01g16020.1"/>
    </source>
</evidence>
<keyword evidence="6" id="KW-0044">Antibiotic</keyword>
<keyword evidence="7 9" id="KW-1015">Disulfide bond</keyword>
<evidence type="ECO:0000256" key="9">
    <source>
        <dbReference type="PIRSR" id="PIRSR608597-3"/>
    </source>
</evidence>
<feature type="disulfide bond" evidence="9">
    <location>
        <begin position="48"/>
        <end position="134"/>
    </location>
</feature>
<protein>
    <recommendedName>
        <fullName evidence="2">lysozyme</fullName>
        <ecNumber evidence="2">3.2.1.17</ecNumber>
    </recommendedName>
</protein>
<keyword evidence="10" id="KW-0812">Transmembrane</keyword>
<dbReference type="AlphaFoldDB" id="T1JTZ8"/>
<keyword evidence="3" id="KW-0929">Antimicrobial</keyword>
<keyword evidence="12" id="KW-1185">Reference proteome</keyword>
<keyword evidence="4" id="KW-0081">Bacteriolytic enzyme</keyword>
<dbReference type="HOGENOM" id="CLU_130604_0_0_1"/>
<evidence type="ECO:0000256" key="1">
    <source>
        <dbReference type="ARBA" id="ARBA00000632"/>
    </source>
</evidence>
<keyword evidence="5" id="KW-0378">Hydrolase</keyword>
<dbReference type="eggNOG" id="ENOG502S5J4">
    <property type="taxonomic scope" value="Eukaryota"/>
</dbReference>
<evidence type="ECO:0000256" key="7">
    <source>
        <dbReference type="ARBA" id="ARBA00023157"/>
    </source>
</evidence>
<dbReference type="Gene3D" id="1.10.530.10">
    <property type="match status" value="1"/>
</dbReference>
<feature type="disulfide bond" evidence="9">
    <location>
        <begin position="65"/>
        <end position="75"/>
    </location>
</feature>
<feature type="disulfide bond" evidence="9">
    <location>
        <begin position="104"/>
        <end position="110"/>
    </location>
</feature>
<comment type="catalytic activity">
    <reaction evidence="1">
        <text>Hydrolysis of (1-&gt;4)-beta-linkages between N-acetylmuramic acid and N-acetyl-D-glucosamine residues in a peptidoglycan and between N-acetyl-D-glucosamine residues in chitodextrins.</text>
        <dbReference type="EC" id="3.2.1.17"/>
    </reaction>
</comment>
<dbReference type="GO" id="GO:0003796">
    <property type="term" value="F:lysozyme activity"/>
    <property type="evidence" value="ECO:0007669"/>
    <property type="project" value="UniProtKB-EC"/>
</dbReference>
<dbReference type="EC" id="3.2.1.17" evidence="2"/>
<evidence type="ECO:0000313" key="12">
    <source>
        <dbReference type="Proteomes" id="UP000015104"/>
    </source>
</evidence>
<evidence type="ECO:0000256" key="2">
    <source>
        <dbReference type="ARBA" id="ARBA00012732"/>
    </source>
</evidence>
<dbReference type="PANTHER" id="PTHR11195:SF13">
    <property type="entry name" value="INVERTEBRATE-TYPE LYSOZYME 2-RELATED"/>
    <property type="match status" value="1"/>
</dbReference>
<organism evidence="11 12">
    <name type="scientific">Tetranychus urticae</name>
    <name type="common">Two-spotted spider mite</name>
    <dbReference type="NCBI Taxonomy" id="32264"/>
    <lineage>
        <taxon>Eukaryota</taxon>
        <taxon>Metazoa</taxon>
        <taxon>Ecdysozoa</taxon>
        <taxon>Arthropoda</taxon>
        <taxon>Chelicerata</taxon>
        <taxon>Arachnida</taxon>
        <taxon>Acari</taxon>
        <taxon>Acariformes</taxon>
        <taxon>Trombidiformes</taxon>
        <taxon>Prostigmata</taxon>
        <taxon>Eleutherengona</taxon>
        <taxon>Raphignathae</taxon>
        <taxon>Tetranychoidea</taxon>
        <taxon>Tetranychidae</taxon>
        <taxon>Tetranychus</taxon>
    </lineage>
</organism>
<dbReference type="EMBL" id="CAEY01000486">
    <property type="status" value="NOT_ANNOTATED_CDS"/>
    <property type="molecule type" value="Genomic_DNA"/>
</dbReference>
<dbReference type="InterPro" id="IPR008597">
    <property type="entry name" value="Invert_lysozyme"/>
</dbReference>
<evidence type="ECO:0000256" key="3">
    <source>
        <dbReference type="ARBA" id="ARBA00022529"/>
    </source>
</evidence>
<name>T1JTZ8_TETUR</name>
<dbReference type="SUPFAM" id="SSF53955">
    <property type="entry name" value="Lysozyme-like"/>
    <property type="match status" value="1"/>
</dbReference>
<evidence type="ECO:0000256" key="10">
    <source>
        <dbReference type="SAM" id="Phobius"/>
    </source>
</evidence>
<dbReference type="Proteomes" id="UP000015104">
    <property type="component" value="Unassembled WGS sequence"/>
</dbReference>
<dbReference type="GO" id="GO:0042742">
    <property type="term" value="P:defense response to bacterium"/>
    <property type="evidence" value="ECO:0007669"/>
    <property type="project" value="UniProtKB-KW"/>
</dbReference>